<accession>A0A0J1AXS6</accession>
<evidence type="ECO:0000313" key="2">
    <source>
        <dbReference type="Proteomes" id="UP000053611"/>
    </source>
</evidence>
<protein>
    <submittedName>
        <fullName evidence="1">Uncharacterized protein</fullName>
    </submittedName>
</protein>
<gene>
    <name evidence="1" type="ORF">CC85DRAFT_287823</name>
</gene>
<reference evidence="1 2" key="1">
    <citation type="submission" date="2015-03" db="EMBL/GenBank/DDBJ databases">
        <title>Genomics and transcriptomics of the oil-accumulating basidiomycete yeast T. oleaginosus allow insights into substrate utilization and the diverse evolutionary trajectories of mating systems in fungi.</title>
        <authorList>
            <consortium name="DOE Joint Genome Institute"/>
            <person name="Kourist R."/>
            <person name="Kracht O."/>
            <person name="Bracharz F."/>
            <person name="Lipzen A."/>
            <person name="Nolan M."/>
            <person name="Ohm R."/>
            <person name="Grigoriev I."/>
            <person name="Sun S."/>
            <person name="Heitman J."/>
            <person name="Bruck T."/>
            <person name="Nowrousian M."/>
        </authorList>
    </citation>
    <scope>NUCLEOTIDE SEQUENCE [LARGE SCALE GENOMIC DNA]</scope>
    <source>
        <strain evidence="1 2">IBC0246</strain>
    </source>
</reference>
<organism evidence="1 2">
    <name type="scientific">Cutaneotrichosporon oleaginosum</name>
    <dbReference type="NCBI Taxonomy" id="879819"/>
    <lineage>
        <taxon>Eukaryota</taxon>
        <taxon>Fungi</taxon>
        <taxon>Dikarya</taxon>
        <taxon>Basidiomycota</taxon>
        <taxon>Agaricomycotina</taxon>
        <taxon>Tremellomycetes</taxon>
        <taxon>Trichosporonales</taxon>
        <taxon>Trichosporonaceae</taxon>
        <taxon>Cutaneotrichosporon</taxon>
    </lineage>
</organism>
<dbReference type="Proteomes" id="UP000053611">
    <property type="component" value="Unassembled WGS sequence"/>
</dbReference>
<keyword evidence="2" id="KW-1185">Reference proteome</keyword>
<dbReference type="EMBL" id="KQ087241">
    <property type="protein sequence ID" value="KLT40114.1"/>
    <property type="molecule type" value="Genomic_DNA"/>
</dbReference>
<evidence type="ECO:0000313" key="1">
    <source>
        <dbReference type="EMBL" id="KLT40114.1"/>
    </source>
</evidence>
<sequence>MTIVQPHPPTTSPAPKGACRPALDPAVCTLDTKAHPAILKRLIALSPHAGKLAFRAASRTSRDLADAALFAHAVIVQWGSAGCYAKPPTSLFALLSPAGDVLPGKPLAANNAAWARRLAHTRVLDSTVRLPSFQWETVVHAWPQDLGRPRVLRRLVAGGLWRGAPPTVVDLVVLSPLSLASSLGQDMLTAALTASPRKHVINVLVDASYRGAFFPTGSAGEACRNTAVLIFAPLPHGALRRHLTYPGDDTPVPSRIMNLTSATEDIFDSLAAIVSSGVYTSYLFVGLHELDPQLLGLGGGGGGGDGGLELFAGVLKSRILDVVRERHSRSSALGLAHVSAASLENSLALLSHAEYRAAVGDGTYTIETWPQAPAPWWV</sequence>
<dbReference type="AlphaFoldDB" id="A0A0J1AXS6"/>
<dbReference type="GeneID" id="28984635"/>
<feature type="non-terminal residue" evidence="1">
    <location>
        <position position="378"/>
    </location>
</feature>
<proteinExistence type="predicted"/>
<name>A0A0J1AXS6_9TREE</name>